<evidence type="ECO:0000313" key="2">
    <source>
        <dbReference type="Proteomes" id="UP000247727"/>
    </source>
</evidence>
<dbReference type="EMBL" id="QJTK01000015">
    <property type="protein sequence ID" value="PYF07822.1"/>
    <property type="molecule type" value="Genomic_DNA"/>
</dbReference>
<name>A0A318TSJ5_9RHOB</name>
<reference evidence="1 2" key="1">
    <citation type="submission" date="2018-06" db="EMBL/GenBank/DDBJ databases">
        <title>Genomic Encyclopedia of Type Strains, Phase III (KMG-III): the genomes of soil and plant-associated and newly described type strains.</title>
        <authorList>
            <person name="Whitman W."/>
        </authorList>
    </citation>
    <scope>NUCLEOTIDE SEQUENCE [LARGE SCALE GENOMIC DNA]</scope>
    <source>
        <strain evidence="1 2">JA737</strain>
    </source>
</reference>
<proteinExistence type="predicted"/>
<evidence type="ECO:0000313" key="1">
    <source>
        <dbReference type="EMBL" id="PYF07822.1"/>
    </source>
</evidence>
<dbReference type="Proteomes" id="UP000247727">
    <property type="component" value="Unassembled WGS sequence"/>
</dbReference>
<protein>
    <submittedName>
        <fullName evidence="1">Uncharacterized protein</fullName>
    </submittedName>
</protein>
<organism evidence="1 2">
    <name type="scientific">Rhodobacter viridis</name>
    <dbReference type="NCBI Taxonomy" id="1054202"/>
    <lineage>
        <taxon>Bacteria</taxon>
        <taxon>Pseudomonadati</taxon>
        <taxon>Pseudomonadota</taxon>
        <taxon>Alphaproteobacteria</taxon>
        <taxon>Rhodobacterales</taxon>
        <taxon>Rhodobacter group</taxon>
        <taxon>Rhodobacter</taxon>
    </lineage>
</organism>
<accession>A0A318TSJ5</accession>
<keyword evidence="2" id="KW-1185">Reference proteome</keyword>
<dbReference type="AlphaFoldDB" id="A0A318TSJ5"/>
<sequence length="66" mass="7034">MARHPLIRKSDLTPAFEAAKAAGWEQVSVTVETPEGVRFRITAGGASEAAQANLTPLEKWKAGRAS</sequence>
<dbReference type="OrthoDB" id="7867248at2"/>
<gene>
    <name evidence="1" type="ORF">C8J30_11569</name>
</gene>
<comment type="caution">
    <text evidence="1">The sequence shown here is derived from an EMBL/GenBank/DDBJ whole genome shotgun (WGS) entry which is preliminary data.</text>
</comment>
<dbReference type="RefSeq" id="WP_110806735.1">
    <property type="nucleotide sequence ID" value="NZ_QJTK01000015.1"/>
</dbReference>